<dbReference type="STRING" id="363870.NG54_04335"/>
<dbReference type="GO" id="GO:0051537">
    <property type="term" value="F:2 iron, 2 sulfur cluster binding"/>
    <property type="evidence" value="ECO:0007669"/>
    <property type="project" value="UniProtKB-KW"/>
</dbReference>
<evidence type="ECO:0000256" key="5">
    <source>
        <dbReference type="ARBA" id="ARBA00023014"/>
    </source>
</evidence>
<dbReference type="PANTHER" id="PTHR44379">
    <property type="entry name" value="OXIDOREDUCTASE WITH IRON-SULFUR SUBUNIT"/>
    <property type="match status" value="1"/>
</dbReference>
<dbReference type="InterPro" id="IPR051452">
    <property type="entry name" value="Diverse_Oxidoreductases"/>
</dbReference>
<gene>
    <name evidence="7" type="ORF">NG54_04335</name>
</gene>
<dbReference type="Pfam" id="PF00111">
    <property type="entry name" value="Fer2"/>
    <property type="match status" value="1"/>
</dbReference>
<evidence type="ECO:0000256" key="3">
    <source>
        <dbReference type="ARBA" id="ARBA00023002"/>
    </source>
</evidence>
<protein>
    <submittedName>
        <fullName evidence="7">Xanthine dehydrogenase</fullName>
    </submittedName>
</protein>
<dbReference type="PROSITE" id="PS51085">
    <property type="entry name" value="2FE2S_FER_2"/>
    <property type="match status" value="1"/>
</dbReference>
<proteinExistence type="predicted"/>
<evidence type="ECO:0000313" key="8">
    <source>
        <dbReference type="Proteomes" id="UP000030588"/>
    </source>
</evidence>
<dbReference type="InterPro" id="IPR002888">
    <property type="entry name" value="2Fe-2S-bd"/>
</dbReference>
<evidence type="ECO:0000259" key="6">
    <source>
        <dbReference type="PROSITE" id="PS51085"/>
    </source>
</evidence>
<organism evidence="7 8">
    <name type="scientific">Heyndrickxia ginsengihumi</name>
    <dbReference type="NCBI Taxonomy" id="363870"/>
    <lineage>
        <taxon>Bacteria</taxon>
        <taxon>Bacillati</taxon>
        <taxon>Bacillota</taxon>
        <taxon>Bacilli</taxon>
        <taxon>Bacillales</taxon>
        <taxon>Bacillaceae</taxon>
        <taxon>Heyndrickxia</taxon>
    </lineage>
</organism>
<dbReference type="PANTHER" id="PTHR44379:SF7">
    <property type="entry name" value="XANTHINE DEHYDROGENASE SUBUNIT E-RELATED"/>
    <property type="match status" value="1"/>
</dbReference>
<dbReference type="PROSITE" id="PS00197">
    <property type="entry name" value="2FE2S_FER_1"/>
    <property type="match status" value="1"/>
</dbReference>
<evidence type="ECO:0000256" key="4">
    <source>
        <dbReference type="ARBA" id="ARBA00023004"/>
    </source>
</evidence>
<keyword evidence="1" id="KW-0001">2Fe-2S</keyword>
<accession>A0A0A6VFA5</accession>
<dbReference type="RefSeq" id="WP_035353548.1">
    <property type="nucleotide sequence ID" value="NZ_JRUN01000008.1"/>
</dbReference>
<dbReference type="SUPFAM" id="SSF47741">
    <property type="entry name" value="CO dehydrogenase ISP C-domain like"/>
    <property type="match status" value="1"/>
</dbReference>
<dbReference type="EMBL" id="JRUN01000008">
    <property type="protein sequence ID" value="KHD86251.1"/>
    <property type="molecule type" value="Genomic_DNA"/>
</dbReference>
<evidence type="ECO:0000256" key="1">
    <source>
        <dbReference type="ARBA" id="ARBA00022714"/>
    </source>
</evidence>
<name>A0A0A6VFA5_9BACI</name>
<keyword evidence="3" id="KW-0560">Oxidoreductase</keyword>
<feature type="domain" description="2Fe-2S ferredoxin-type" evidence="6">
    <location>
        <begin position="21"/>
        <end position="97"/>
    </location>
</feature>
<dbReference type="GO" id="GO:0046872">
    <property type="term" value="F:metal ion binding"/>
    <property type="evidence" value="ECO:0007669"/>
    <property type="project" value="UniProtKB-KW"/>
</dbReference>
<keyword evidence="5" id="KW-0411">Iron-sulfur</keyword>
<keyword evidence="4" id="KW-0408">Iron</keyword>
<comment type="caution">
    <text evidence="7">The sequence shown here is derived from an EMBL/GenBank/DDBJ whole genome shotgun (WGS) entry which is preliminary data.</text>
</comment>
<dbReference type="Gene3D" id="3.10.20.30">
    <property type="match status" value="1"/>
</dbReference>
<keyword evidence="2" id="KW-0479">Metal-binding</keyword>
<dbReference type="InterPro" id="IPR006058">
    <property type="entry name" value="2Fe2S_fd_BS"/>
</dbReference>
<dbReference type="OrthoDB" id="9796880at2"/>
<sequence>MSLDKVEVNNRQLEHRMTGHINITFMLNGQHHILEVDPTLRLIDLLRNQLQMTGTKISCGIGRCGACSVLIDGNAVNACLVMAYQIDQCSIMTIEGLSKDGVLDAIQQCFLEEGGVQCGYCTPGMIIAVKALMNETRHPTEAQIKEALSGNLCRCTGYGGIIRAVQRLIAKEAERS</sequence>
<evidence type="ECO:0000256" key="2">
    <source>
        <dbReference type="ARBA" id="ARBA00022723"/>
    </source>
</evidence>
<dbReference type="CDD" id="cd00207">
    <property type="entry name" value="fer2"/>
    <property type="match status" value="1"/>
</dbReference>
<evidence type="ECO:0000313" key="7">
    <source>
        <dbReference type="EMBL" id="KHD86251.1"/>
    </source>
</evidence>
<dbReference type="InterPro" id="IPR036884">
    <property type="entry name" value="2Fe-2S-bd_dom_sf"/>
</dbReference>
<dbReference type="SUPFAM" id="SSF54292">
    <property type="entry name" value="2Fe-2S ferredoxin-like"/>
    <property type="match status" value="1"/>
</dbReference>
<dbReference type="Pfam" id="PF01799">
    <property type="entry name" value="Fer2_2"/>
    <property type="match status" value="1"/>
</dbReference>
<dbReference type="InterPro" id="IPR012675">
    <property type="entry name" value="Beta-grasp_dom_sf"/>
</dbReference>
<dbReference type="InterPro" id="IPR036010">
    <property type="entry name" value="2Fe-2S_ferredoxin-like_sf"/>
</dbReference>
<dbReference type="InterPro" id="IPR001041">
    <property type="entry name" value="2Fe-2S_ferredoxin-type"/>
</dbReference>
<dbReference type="FunFam" id="1.10.150.120:FF:000003">
    <property type="entry name" value="Carbon monoxide dehydrogenase, small subunit"/>
    <property type="match status" value="1"/>
</dbReference>
<dbReference type="AlphaFoldDB" id="A0A0A6VFA5"/>
<dbReference type="GO" id="GO:0016491">
    <property type="term" value="F:oxidoreductase activity"/>
    <property type="evidence" value="ECO:0007669"/>
    <property type="project" value="UniProtKB-KW"/>
</dbReference>
<dbReference type="Proteomes" id="UP000030588">
    <property type="component" value="Unassembled WGS sequence"/>
</dbReference>
<dbReference type="Gene3D" id="1.10.150.120">
    <property type="entry name" value="[2Fe-2S]-binding domain"/>
    <property type="match status" value="1"/>
</dbReference>
<reference evidence="7 8" key="1">
    <citation type="submission" date="2014-10" db="EMBL/GenBank/DDBJ databases">
        <title>Draft genome of phytase producing Bacillus ginsengihumi strain M2.11.</title>
        <authorList>
            <person name="Toymentseva A."/>
            <person name="Boulygina E.A."/>
            <person name="Kazakov S.V."/>
            <person name="Kayumov I."/>
            <person name="Suleimanova A.D."/>
            <person name="Mardanova A.M."/>
            <person name="Maria S.N."/>
            <person name="Sergey M.Y."/>
            <person name="Sharipova M.R."/>
        </authorList>
    </citation>
    <scope>NUCLEOTIDE SEQUENCE [LARGE SCALE GENOMIC DNA]</scope>
    <source>
        <strain evidence="7 8">M2.11</strain>
    </source>
</reference>